<dbReference type="EMBL" id="JACXVP010000006">
    <property type="protein sequence ID" value="KAG5602735.1"/>
    <property type="molecule type" value="Genomic_DNA"/>
</dbReference>
<evidence type="ECO:0000313" key="1">
    <source>
        <dbReference type="EMBL" id="KAG5602735.1"/>
    </source>
</evidence>
<evidence type="ECO:0000313" key="2">
    <source>
        <dbReference type="Proteomes" id="UP000824120"/>
    </source>
</evidence>
<gene>
    <name evidence="1" type="ORF">H5410_034105</name>
</gene>
<accession>A0A9J5YSH2</accession>
<organism evidence="1 2">
    <name type="scientific">Solanum commersonii</name>
    <name type="common">Commerson's wild potato</name>
    <name type="synonym">Commerson's nightshade</name>
    <dbReference type="NCBI Taxonomy" id="4109"/>
    <lineage>
        <taxon>Eukaryota</taxon>
        <taxon>Viridiplantae</taxon>
        <taxon>Streptophyta</taxon>
        <taxon>Embryophyta</taxon>
        <taxon>Tracheophyta</taxon>
        <taxon>Spermatophyta</taxon>
        <taxon>Magnoliopsida</taxon>
        <taxon>eudicotyledons</taxon>
        <taxon>Gunneridae</taxon>
        <taxon>Pentapetalae</taxon>
        <taxon>asterids</taxon>
        <taxon>lamiids</taxon>
        <taxon>Solanales</taxon>
        <taxon>Solanaceae</taxon>
        <taxon>Solanoideae</taxon>
        <taxon>Solaneae</taxon>
        <taxon>Solanum</taxon>
    </lineage>
</organism>
<name>A0A9J5YSH2_SOLCO</name>
<keyword evidence="2" id="KW-1185">Reference proteome</keyword>
<sequence length="100" mass="11439">MNSIILSQASSHPICICQAESVPHTRRPCASDGVLLFHPINEGTAPVEIGTGEEERRKNLEFSLFWSVIFSENLDVFESEDLGTGNCDFRHLWFELDWKW</sequence>
<dbReference type="Proteomes" id="UP000824120">
    <property type="component" value="Chromosome 6"/>
</dbReference>
<reference evidence="1 2" key="1">
    <citation type="submission" date="2020-09" db="EMBL/GenBank/DDBJ databases">
        <title>De no assembly of potato wild relative species, Solanum commersonii.</title>
        <authorList>
            <person name="Cho K."/>
        </authorList>
    </citation>
    <scope>NUCLEOTIDE SEQUENCE [LARGE SCALE GENOMIC DNA]</scope>
    <source>
        <strain evidence="1">LZ3.2</strain>
        <tissue evidence="1">Leaf</tissue>
    </source>
</reference>
<comment type="caution">
    <text evidence="1">The sequence shown here is derived from an EMBL/GenBank/DDBJ whole genome shotgun (WGS) entry which is preliminary data.</text>
</comment>
<dbReference type="AlphaFoldDB" id="A0A9J5YSH2"/>
<proteinExistence type="predicted"/>
<protein>
    <submittedName>
        <fullName evidence="1">Uncharacterized protein</fullName>
    </submittedName>
</protein>